<comment type="subcellular location">
    <subcellularLocation>
        <location evidence="2">Nucleus</location>
    </subcellularLocation>
</comment>
<evidence type="ECO:0000259" key="24">
    <source>
        <dbReference type="PROSITE" id="PS50064"/>
    </source>
</evidence>
<feature type="region of interest" description="Disordered" evidence="23">
    <location>
        <begin position="843"/>
        <end position="934"/>
    </location>
</feature>
<dbReference type="SMART" id="SM01336">
    <property type="entry name" value="zf-PARP"/>
    <property type="match status" value="1"/>
</dbReference>
<dbReference type="GO" id="GO:0005739">
    <property type="term" value="C:mitochondrion"/>
    <property type="evidence" value="ECO:0007669"/>
    <property type="project" value="Ensembl"/>
</dbReference>
<dbReference type="GO" id="GO:0051301">
    <property type="term" value="P:cell division"/>
    <property type="evidence" value="ECO:0007669"/>
    <property type="project" value="UniProtKB-KW"/>
</dbReference>
<protein>
    <recommendedName>
        <fullName evidence="21">DNA ligase</fullName>
        <ecNumber evidence="21">6.5.1.1</ecNumber>
    </recommendedName>
</protein>
<dbReference type="InterPro" id="IPR036957">
    <property type="entry name" value="Znf_PARP_sf"/>
</dbReference>
<dbReference type="InterPro" id="IPR012308">
    <property type="entry name" value="DNA_ligase_ATP-dep_N"/>
</dbReference>
<evidence type="ECO:0000256" key="15">
    <source>
        <dbReference type="ARBA" id="ARBA00023172"/>
    </source>
</evidence>
<keyword evidence="16 21" id="KW-0234">DNA repair</keyword>
<keyword evidence="18" id="KW-0131">Cell cycle</keyword>
<keyword evidence="5 21" id="KW-0436">Ligase</keyword>
<dbReference type="InterPro" id="IPR012310">
    <property type="entry name" value="DNA_ligase_ATP-dep_cent"/>
</dbReference>
<evidence type="ECO:0000256" key="17">
    <source>
        <dbReference type="ARBA" id="ARBA00023242"/>
    </source>
</evidence>
<dbReference type="GO" id="GO:0005524">
    <property type="term" value="F:ATP binding"/>
    <property type="evidence" value="ECO:0007669"/>
    <property type="project" value="UniProtKB-KW"/>
</dbReference>
<evidence type="ECO:0000256" key="6">
    <source>
        <dbReference type="ARBA" id="ARBA00022618"/>
    </source>
</evidence>
<feature type="domain" description="ATP-dependent DNA ligase family profile" evidence="25">
    <location>
        <begin position="583"/>
        <end position="717"/>
    </location>
</feature>
<dbReference type="AlphaFoldDB" id="A0A9L0K8B5"/>
<dbReference type="GO" id="GO:0006284">
    <property type="term" value="P:base-excision repair"/>
    <property type="evidence" value="ECO:0007669"/>
    <property type="project" value="Ensembl"/>
</dbReference>
<keyword evidence="13 21" id="KW-0067">ATP-binding</keyword>
<evidence type="ECO:0000256" key="12">
    <source>
        <dbReference type="ARBA" id="ARBA00022833"/>
    </source>
</evidence>
<reference evidence="26" key="2">
    <citation type="submission" date="2025-08" db="UniProtKB">
        <authorList>
            <consortium name="Ensembl"/>
        </authorList>
    </citation>
    <scope>IDENTIFICATION</scope>
</reference>
<reference evidence="26 27" key="1">
    <citation type="journal article" date="2020" name="Nat. Commun.">
        <title>Donkey genomes provide new insights into domestication and selection for coat color.</title>
        <authorList>
            <person name="Wang"/>
            <person name="C."/>
            <person name="Li"/>
            <person name="H."/>
            <person name="Guo"/>
            <person name="Y."/>
            <person name="Huang"/>
            <person name="J."/>
            <person name="Sun"/>
            <person name="Y."/>
            <person name="Min"/>
            <person name="J."/>
            <person name="Wang"/>
            <person name="J."/>
            <person name="Fang"/>
            <person name="X."/>
            <person name="Zhao"/>
            <person name="Z."/>
            <person name="Wang"/>
            <person name="S."/>
            <person name="Zhang"/>
            <person name="Y."/>
            <person name="Liu"/>
            <person name="Q."/>
            <person name="Jiang"/>
            <person name="Q."/>
            <person name="Wang"/>
            <person name="X."/>
            <person name="Guo"/>
            <person name="Y."/>
            <person name="Yang"/>
            <person name="C."/>
            <person name="Wang"/>
            <person name="Y."/>
            <person name="Tian"/>
            <person name="F."/>
            <person name="Zhuang"/>
            <person name="G."/>
            <person name="Fan"/>
            <person name="Y."/>
            <person name="Gao"/>
            <person name="Q."/>
            <person name="Li"/>
            <person name="Y."/>
            <person name="Ju"/>
            <person name="Z."/>
            <person name="Li"/>
            <person name="J."/>
            <person name="Li"/>
            <person name="R."/>
            <person name="Hou"/>
            <person name="M."/>
            <person name="Yang"/>
            <person name="G."/>
            <person name="Liu"/>
            <person name="G."/>
            <person name="Liu"/>
            <person name="W."/>
            <person name="Guo"/>
            <person name="J."/>
            <person name="Pan"/>
            <person name="S."/>
            <person name="Fan"/>
            <person name="G."/>
            <person name="Zhang"/>
            <person name="W."/>
            <person name="Zhang"/>
            <person name="R."/>
            <person name="Yu"/>
            <person name="J."/>
            <person name="Zhang"/>
            <person name="X."/>
            <person name="Yin"/>
            <person name="Q."/>
            <person name="Ji"/>
            <person name="C."/>
            <person name="Jin"/>
            <person name="Y."/>
            <person name="Yue"/>
            <person name="G."/>
            <person name="Liu"/>
            <person name="M."/>
            <person name="Xu"/>
            <person name="J."/>
            <person name="Liu"/>
            <person name="S."/>
            <person name="Jordana"/>
            <person name="J."/>
            <person name="Noce"/>
            <person name="A."/>
            <person name="Amills"/>
            <person name="M."/>
            <person name="Wu"/>
            <person name="D.D."/>
            <person name="Li"/>
            <person name="S."/>
            <person name="Zhou"/>
            <person name="X. and Zhong"/>
            <person name="J."/>
        </authorList>
    </citation>
    <scope>NUCLEOTIDE SEQUENCE [LARGE SCALE GENOMIC DNA]</scope>
</reference>
<dbReference type="Gene3D" id="3.30.470.30">
    <property type="entry name" value="DNA ligase/mRNA capping enzyme"/>
    <property type="match status" value="1"/>
</dbReference>
<evidence type="ECO:0000256" key="14">
    <source>
        <dbReference type="ARBA" id="ARBA00022842"/>
    </source>
</evidence>
<feature type="region of interest" description="Disordered" evidence="23">
    <location>
        <begin position="213"/>
        <end position="254"/>
    </location>
</feature>
<dbReference type="GO" id="GO:0071897">
    <property type="term" value="P:DNA biosynthetic process"/>
    <property type="evidence" value="ECO:0007669"/>
    <property type="project" value="InterPro"/>
</dbReference>
<dbReference type="GO" id="GO:0006273">
    <property type="term" value="P:lagging strand elongation"/>
    <property type="evidence" value="ECO:0007669"/>
    <property type="project" value="TreeGrafter"/>
</dbReference>
<dbReference type="GO" id="GO:0090298">
    <property type="term" value="P:negative regulation of mitochondrial DNA replication"/>
    <property type="evidence" value="ECO:0007669"/>
    <property type="project" value="Ensembl"/>
</dbReference>
<feature type="domain" description="PARP-type" evidence="24">
    <location>
        <begin position="93"/>
        <end position="185"/>
    </location>
</feature>
<evidence type="ECO:0000256" key="2">
    <source>
        <dbReference type="ARBA" id="ARBA00004123"/>
    </source>
</evidence>
<dbReference type="GO" id="GO:0043504">
    <property type="term" value="P:mitochondrial DNA repair"/>
    <property type="evidence" value="ECO:0007669"/>
    <property type="project" value="Ensembl"/>
</dbReference>
<dbReference type="GeneTree" id="ENSGT00940000156492"/>
<evidence type="ECO:0000256" key="23">
    <source>
        <dbReference type="SAM" id="MobiDB-lite"/>
    </source>
</evidence>
<dbReference type="PROSITE" id="PS50064">
    <property type="entry name" value="ZF_PARP_2"/>
    <property type="match status" value="1"/>
</dbReference>
<dbReference type="InterPro" id="IPR016059">
    <property type="entry name" value="DNA_ligase_ATP-dep_CS"/>
</dbReference>
<dbReference type="InterPro" id="IPR000977">
    <property type="entry name" value="DNA_ligase_ATP-dep"/>
</dbReference>
<name>A0A9L0K8B5_EQUAS</name>
<evidence type="ECO:0000313" key="26">
    <source>
        <dbReference type="Ensembl" id="ENSEASP00005058622.1"/>
    </source>
</evidence>
<dbReference type="EC" id="6.5.1.1" evidence="21"/>
<keyword evidence="9 21" id="KW-0547">Nucleotide-binding</keyword>
<dbReference type="FunFam" id="1.10.3260.10:FF:000002">
    <property type="entry name" value="DNA ligase"/>
    <property type="match status" value="1"/>
</dbReference>
<evidence type="ECO:0000256" key="21">
    <source>
        <dbReference type="RuleBase" id="RU000617"/>
    </source>
</evidence>
<dbReference type="SUPFAM" id="SSF56091">
    <property type="entry name" value="DNA ligase/mRNA capping enzyme, catalytic domain"/>
    <property type="match status" value="1"/>
</dbReference>
<dbReference type="SUPFAM" id="SSF50249">
    <property type="entry name" value="Nucleic acid-binding proteins"/>
    <property type="match status" value="1"/>
</dbReference>
<dbReference type="Pfam" id="PF01068">
    <property type="entry name" value="DNA_ligase_A_M"/>
    <property type="match status" value="1"/>
</dbReference>
<dbReference type="InterPro" id="IPR036599">
    <property type="entry name" value="DNA_ligase_N_sf"/>
</dbReference>
<keyword evidence="8" id="KW-0479">Metal-binding</keyword>
<dbReference type="Gene3D" id="2.40.50.140">
    <property type="entry name" value="Nucleic acid-binding proteins"/>
    <property type="match status" value="1"/>
</dbReference>
<keyword evidence="17" id="KW-0539">Nucleus</keyword>
<dbReference type="PROSITE" id="PS00347">
    <property type="entry name" value="ZF_PARP_1"/>
    <property type="match status" value="1"/>
</dbReference>
<dbReference type="InterPro" id="IPR012340">
    <property type="entry name" value="NA-bd_OB-fold"/>
</dbReference>
<evidence type="ECO:0000256" key="11">
    <source>
        <dbReference type="ARBA" id="ARBA00022771"/>
    </source>
</evidence>
<evidence type="ECO:0000256" key="8">
    <source>
        <dbReference type="ARBA" id="ARBA00022723"/>
    </source>
</evidence>
<dbReference type="InterPro" id="IPR050191">
    <property type="entry name" value="ATP-dep_DNA_ligase"/>
</dbReference>
<proteinExistence type="inferred from homology"/>
<evidence type="ECO:0000256" key="7">
    <source>
        <dbReference type="ARBA" id="ARBA00022705"/>
    </source>
</evidence>
<dbReference type="PROSITE" id="PS50160">
    <property type="entry name" value="DNA_LIGASE_A3"/>
    <property type="match status" value="1"/>
</dbReference>
<accession>A0A9L0K8B5</accession>
<keyword evidence="15 21" id="KW-0233">DNA recombination</keyword>
<organism evidence="26 27">
    <name type="scientific">Equus asinus</name>
    <name type="common">Donkey</name>
    <name type="synonym">Equus africanus asinus</name>
    <dbReference type="NCBI Taxonomy" id="9793"/>
    <lineage>
        <taxon>Eukaryota</taxon>
        <taxon>Metazoa</taxon>
        <taxon>Chordata</taxon>
        <taxon>Craniata</taxon>
        <taxon>Vertebrata</taxon>
        <taxon>Euteleostomi</taxon>
        <taxon>Mammalia</taxon>
        <taxon>Eutheria</taxon>
        <taxon>Laurasiatheria</taxon>
        <taxon>Perissodactyla</taxon>
        <taxon>Equidae</taxon>
        <taxon>Equus</taxon>
    </lineage>
</organism>
<evidence type="ECO:0000256" key="19">
    <source>
        <dbReference type="ARBA" id="ARBA00034003"/>
    </source>
</evidence>
<keyword evidence="6" id="KW-0132">Cell division</keyword>
<dbReference type="GO" id="GO:0097681">
    <property type="term" value="P:double-strand break repair via alternative nonhomologous end joining"/>
    <property type="evidence" value="ECO:0007669"/>
    <property type="project" value="UniProtKB-ARBA"/>
</dbReference>
<dbReference type="GO" id="GO:0003677">
    <property type="term" value="F:DNA binding"/>
    <property type="evidence" value="ECO:0007669"/>
    <property type="project" value="InterPro"/>
</dbReference>
<dbReference type="Gene3D" id="1.10.3260.10">
    <property type="entry name" value="DNA ligase, ATP-dependent, N-terminal domain"/>
    <property type="match status" value="1"/>
</dbReference>
<evidence type="ECO:0000256" key="5">
    <source>
        <dbReference type="ARBA" id="ARBA00022598"/>
    </source>
</evidence>
<evidence type="ECO:0000256" key="1">
    <source>
        <dbReference type="ARBA" id="ARBA00001946"/>
    </source>
</evidence>
<reference evidence="26" key="3">
    <citation type="submission" date="2025-09" db="UniProtKB">
        <authorList>
            <consortium name="Ensembl"/>
        </authorList>
    </citation>
    <scope>IDENTIFICATION</scope>
</reference>
<evidence type="ECO:0000313" key="27">
    <source>
        <dbReference type="Proteomes" id="UP000694387"/>
    </source>
</evidence>
<evidence type="ECO:0000256" key="13">
    <source>
        <dbReference type="ARBA" id="ARBA00022840"/>
    </source>
</evidence>
<dbReference type="GO" id="GO:0005654">
    <property type="term" value="C:nucleoplasm"/>
    <property type="evidence" value="ECO:0007669"/>
    <property type="project" value="Ensembl"/>
</dbReference>
<evidence type="ECO:0000256" key="4">
    <source>
        <dbReference type="ARBA" id="ARBA00022553"/>
    </source>
</evidence>
<evidence type="ECO:0000256" key="10">
    <source>
        <dbReference type="ARBA" id="ARBA00022763"/>
    </source>
</evidence>
<evidence type="ECO:0000256" key="9">
    <source>
        <dbReference type="ARBA" id="ARBA00022741"/>
    </source>
</evidence>
<feature type="compositionally biased region" description="Low complexity" evidence="23">
    <location>
        <begin position="845"/>
        <end position="862"/>
    </location>
</feature>
<dbReference type="PROSITE" id="PS00697">
    <property type="entry name" value="DNA_LIGASE_A1"/>
    <property type="match status" value="1"/>
</dbReference>
<dbReference type="Pfam" id="PF04675">
    <property type="entry name" value="DNA_ligase_A_N"/>
    <property type="match status" value="1"/>
</dbReference>
<comment type="catalytic activity">
    <reaction evidence="19 21">
        <text>ATP + (deoxyribonucleotide)n-3'-hydroxyl + 5'-phospho-(deoxyribonucleotide)m = (deoxyribonucleotide)n+m + AMP + diphosphate.</text>
        <dbReference type="EC" id="6.5.1.1"/>
    </reaction>
</comment>
<keyword evidence="12" id="KW-0862">Zinc</keyword>
<evidence type="ECO:0000256" key="3">
    <source>
        <dbReference type="ARBA" id="ARBA00007572"/>
    </source>
</evidence>
<sequence>MTLAFKILFPPVFRALSRREPCLFREHHWPDTRQLSQWSETDLLHGRCLLHRRKPFLSFQEGSLRPCATCFVSLPGSHVGLCSGPCEMAEQRFCVDYAKRGTAGCKKCKEKIVKGVCRIGKVVPNPFSESGGDMKEWYHIKCMFEKLERARATTKKIEDITELEGWEELEDNEKEQISQHIADLSSKAASTPKKKAVVQAKLTATGQVTSPVKGASFVTNTNPRKFSGFSAKPNNSGEAHSRPTPKRSLSSSKCDPKHKDCLLREFRKLCAMVAENPSYNTKTQIIQDFLRKGSAGDGFHGDVYLTVKLLLPGVIKSVYNLNDKQIVKLFSRIFNCNPDDMARDLEQGDVSETIRVFFEQSKSFPPAAKSLLTIQEVDEFLLQLSKLTKEDEQQQALQDIASRCTANDLKCIIRLIKHDLKMNSGAKHVLDALDPNAYEAFKASRNLQDVVERVLRNEQEVEKEPGQRRALSVQASLMTPVQPMLAEACKSIEYAMKKCPNGMFSEIKYDGERVQVHKNGDHFSYFSRSLKPVLPHKVAHFKDYIPQAFPGGHSMILDSEVLLIDNKTGKPLPFGTLGVHKKAAFQDANVCLFVFDCIYFNEVSLMDRPLCERRKFLHDNMVEIPNRIMFSEMKRVTKAADLADMINRVIREGLEGLVLKDVKGTYEPGKRHWLKVKKDYLNEGAMADTADLVVLGAFYGQGSKGGMMSIFLMGCYDPSSQKWCTVTKCSGGHDDATLARLQKELDMVKISKDPSKIPSWLKINKIYYPDFIVPDPKKAAVWEITGAEFSKSEAHTADGISIRFPRCTRIREDKDWKSATNLPQLKELYQLSKEKADFTVVAGDEGSSTTGGSNGENEGTSGPAVSCKAPRASPKQPSTSAKKAGGKLSSPNSKGGSKPTAKPSPVKGGQKLVTESSPMKTGEKRKAPDETPCQTKVRARMAGTRGCFGPGPHVPNPPHMNFEMKKGVFGTNGQIPSPPAAAPPSWAGPAVPLLHPVPSCCLAEAASQRAERKESCASRQAIEQPSLAKRGCRDPPSCWSQVTNYIKGEKAQSGCGSAAV</sequence>
<dbReference type="FunFam" id="3.30.1740.10:FF:000001">
    <property type="entry name" value="DNA ligase"/>
    <property type="match status" value="1"/>
</dbReference>
<comment type="similarity">
    <text evidence="3 22">Belongs to the ATP-dependent DNA ligase family.</text>
</comment>
<evidence type="ECO:0000259" key="25">
    <source>
        <dbReference type="PROSITE" id="PS50160"/>
    </source>
</evidence>
<dbReference type="GO" id="GO:0008270">
    <property type="term" value="F:zinc ion binding"/>
    <property type="evidence" value="ECO:0007669"/>
    <property type="project" value="UniProtKB-KW"/>
</dbReference>
<keyword evidence="11" id="KW-0863">Zinc-finger</keyword>
<dbReference type="NCBIfam" id="TIGR00574">
    <property type="entry name" value="dnl1"/>
    <property type="match status" value="1"/>
</dbReference>
<dbReference type="Proteomes" id="UP000694387">
    <property type="component" value="Chromosome 13"/>
</dbReference>
<dbReference type="Pfam" id="PF04679">
    <property type="entry name" value="DNA_ligase_A_C"/>
    <property type="match status" value="1"/>
</dbReference>
<dbReference type="GO" id="GO:0006310">
    <property type="term" value="P:DNA recombination"/>
    <property type="evidence" value="ECO:0007669"/>
    <property type="project" value="UniProtKB-KW"/>
</dbReference>
<dbReference type="InterPro" id="IPR001510">
    <property type="entry name" value="Znf_PARP"/>
</dbReference>
<evidence type="ECO:0000256" key="18">
    <source>
        <dbReference type="ARBA" id="ARBA00023306"/>
    </source>
</evidence>
<dbReference type="Gene3D" id="3.30.1490.70">
    <property type="match status" value="1"/>
</dbReference>
<keyword evidence="14" id="KW-0460">Magnesium</keyword>
<dbReference type="Pfam" id="PF00645">
    <property type="entry name" value="zf-PARP"/>
    <property type="match status" value="1"/>
</dbReference>
<dbReference type="CDD" id="cd07967">
    <property type="entry name" value="OBF_DNA_ligase_III"/>
    <property type="match status" value="1"/>
</dbReference>
<dbReference type="Ensembl" id="ENSEAST00005061769.1">
    <property type="protein sequence ID" value="ENSEASP00005058622.1"/>
    <property type="gene ID" value="ENSEASG00005011191.2"/>
</dbReference>
<evidence type="ECO:0000256" key="16">
    <source>
        <dbReference type="ARBA" id="ARBA00023204"/>
    </source>
</evidence>
<dbReference type="SUPFAM" id="SSF57716">
    <property type="entry name" value="Glucocorticoid receptor-like (DNA-binding domain)"/>
    <property type="match status" value="1"/>
</dbReference>
<comment type="subunit">
    <text evidence="20">Isoform 3 interacts (via BRCT domain) with the nuclear DNA-repair protein XRCC1. Interacts with POLG. Interacts with POLB.</text>
</comment>
<dbReference type="PANTHER" id="PTHR45674:SF9">
    <property type="entry name" value="DNA LIGASE 3"/>
    <property type="match status" value="1"/>
</dbReference>
<evidence type="ECO:0000256" key="20">
    <source>
        <dbReference type="ARBA" id="ARBA00065554"/>
    </source>
</evidence>
<dbReference type="Gene3D" id="3.30.1740.10">
    <property type="entry name" value="Zinc finger, PARP-type"/>
    <property type="match status" value="1"/>
</dbReference>
<feature type="region of interest" description="Disordered" evidence="23">
    <location>
        <begin position="1012"/>
        <end position="1036"/>
    </location>
</feature>
<evidence type="ECO:0000256" key="22">
    <source>
        <dbReference type="RuleBase" id="RU004196"/>
    </source>
</evidence>
<dbReference type="PROSITE" id="PS00333">
    <property type="entry name" value="DNA_LIGASE_A2"/>
    <property type="match status" value="1"/>
</dbReference>
<dbReference type="SUPFAM" id="SSF117018">
    <property type="entry name" value="ATP-dependent DNA ligase DNA-binding domain"/>
    <property type="match status" value="1"/>
</dbReference>
<keyword evidence="7" id="KW-0235">DNA replication</keyword>
<dbReference type="GO" id="GO:0003910">
    <property type="term" value="F:DNA ligase (ATP) activity"/>
    <property type="evidence" value="ECO:0007669"/>
    <property type="project" value="UniProtKB-EC"/>
</dbReference>
<comment type="cofactor">
    <cofactor evidence="1">
        <name>Mg(2+)</name>
        <dbReference type="ChEBI" id="CHEBI:18420"/>
    </cofactor>
</comment>
<dbReference type="FunFam" id="2.40.50.140:FF:000085">
    <property type="entry name" value="DNA ligase"/>
    <property type="match status" value="1"/>
</dbReference>
<keyword evidence="10 21" id="KW-0227">DNA damage</keyword>
<dbReference type="PANTHER" id="PTHR45674">
    <property type="entry name" value="DNA LIGASE 1/3 FAMILY MEMBER"/>
    <property type="match status" value="1"/>
</dbReference>
<dbReference type="GO" id="GO:0070421">
    <property type="term" value="C:DNA ligase III-XRCC1 complex"/>
    <property type="evidence" value="ECO:0007669"/>
    <property type="project" value="TreeGrafter"/>
</dbReference>
<keyword evidence="4" id="KW-0597">Phosphoprotein</keyword>
<gene>
    <name evidence="26" type="primary">LIG3</name>
</gene>
<dbReference type="InterPro" id="IPR012309">
    <property type="entry name" value="DNA_ligase_ATP-dep_C"/>
</dbReference>
<dbReference type="CDD" id="cd07902">
    <property type="entry name" value="Adenylation_DNA_ligase_III"/>
    <property type="match status" value="1"/>
</dbReference>
<dbReference type="FunFam" id="3.30.470.30:FF:000003">
    <property type="entry name" value="DNA ligase"/>
    <property type="match status" value="1"/>
</dbReference>
<keyword evidence="27" id="KW-1185">Reference proteome</keyword>